<sequence>MGQRRRFHSGDKAPNNGVYVEVGENGSMVINPKSIRLKAGDHFPETSNDERHWTYKRKP</sequence>
<dbReference type="AlphaFoldDB" id="A0A0Q3TLX2"/>
<feature type="region of interest" description="Disordered" evidence="1">
    <location>
        <begin position="39"/>
        <end position="59"/>
    </location>
</feature>
<protein>
    <recommendedName>
        <fullName evidence="4">YjzC-like protein</fullName>
    </recommendedName>
</protein>
<evidence type="ECO:0000313" key="2">
    <source>
        <dbReference type="EMBL" id="KQL54998.1"/>
    </source>
</evidence>
<evidence type="ECO:0000256" key="1">
    <source>
        <dbReference type="SAM" id="MobiDB-lite"/>
    </source>
</evidence>
<organism evidence="2 3">
    <name type="scientific">Heyndrickxia shackletonii</name>
    <dbReference type="NCBI Taxonomy" id="157838"/>
    <lineage>
        <taxon>Bacteria</taxon>
        <taxon>Bacillati</taxon>
        <taxon>Bacillota</taxon>
        <taxon>Bacilli</taxon>
        <taxon>Bacillales</taxon>
        <taxon>Bacillaceae</taxon>
        <taxon>Heyndrickxia</taxon>
    </lineage>
</organism>
<dbReference type="Pfam" id="PF14168">
    <property type="entry name" value="YjzC"/>
    <property type="match status" value="1"/>
</dbReference>
<dbReference type="InterPro" id="IPR025549">
    <property type="entry name" value="YjzC"/>
</dbReference>
<dbReference type="Proteomes" id="UP000051888">
    <property type="component" value="Unassembled WGS sequence"/>
</dbReference>
<dbReference type="EMBL" id="LJJC01000004">
    <property type="protein sequence ID" value="KQL54998.1"/>
    <property type="molecule type" value="Genomic_DNA"/>
</dbReference>
<gene>
    <name evidence="2" type="ORF">AN964_16805</name>
</gene>
<feature type="compositionally biased region" description="Basic and acidic residues" evidence="1">
    <location>
        <begin position="39"/>
        <end position="53"/>
    </location>
</feature>
<keyword evidence="3" id="KW-1185">Reference proteome</keyword>
<evidence type="ECO:0000313" key="3">
    <source>
        <dbReference type="Proteomes" id="UP000051888"/>
    </source>
</evidence>
<dbReference type="PATRIC" id="fig|157838.3.peg.3720"/>
<name>A0A0Q3TLX2_9BACI</name>
<reference evidence="2 3" key="1">
    <citation type="submission" date="2015-09" db="EMBL/GenBank/DDBJ databases">
        <title>Genome sequencing project for genomic taxonomy and phylogenomics of Bacillus-like bacteria.</title>
        <authorList>
            <person name="Liu B."/>
            <person name="Wang J."/>
            <person name="Zhu Y."/>
            <person name="Liu G."/>
            <person name="Chen Q."/>
            <person name="Chen Z."/>
            <person name="Lan J."/>
            <person name="Che J."/>
            <person name="Ge C."/>
            <person name="Shi H."/>
            <person name="Pan Z."/>
            <person name="Liu X."/>
        </authorList>
    </citation>
    <scope>NUCLEOTIDE SEQUENCE [LARGE SCALE GENOMIC DNA]</scope>
    <source>
        <strain evidence="2 3">LMG 18435</strain>
    </source>
</reference>
<accession>A0A0Q3TLX2</accession>
<dbReference type="STRING" id="157838.AN964_16805"/>
<evidence type="ECO:0008006" key="4">
    <source>
        <dbReference type="Google" id="ProtNLM"/>
    </source>
</evidence>
<dbReference type="RefSeq" id="WP_055740793.1">
    <property type="nucleotide sequence ID" value="NZ_JAAIWL010000035.1"/>
</dbReference>
<comment type="caution">
    <text evidence="2">The sequence shown here is derived from an EMBL/GenBank/DDBJ whole genome shotgun (WGS) entry which is preliminary data.</text>
</comment>
<proteinExistence type="predicted"/>
<dbReference type="OrthoDB" id="5244304at2"/>